<keyword evidence="5" id="KW-0479">Metal-binding</keyword>
<feature type="compositionally biased region" description="Low complexity" evidence="11">
    <location>
        <begin position="1"/>
        <end position="27"/>
    </location>
</feature>
<keyword evidence="15" id="KW-1185">Reference proteome</keyword>
<dbReference type="PANTHER" id="PTHR10848">
    <property type="entry name" value="MEIOTIC RECOMBINATION PROTEIN SPO11"/>
    <property type="match status" value="1"/>
</dbReference>
<evidence type="ECO:0000256" key="1">
    <source>
        <dbReference type="ARBA" id="ARBA00000185"/>
    </source>
</evidence>
<protein>
    <recommendedName>
        <fullName evidence="4">DNA topoisomerase (ATP-hydrolyzing)</fullName>
        <ecNumber evidence="4">5.6.2.2</ecNumber>
    </recommendedName>
</protein>
<dbReference type="InterPro" id="IPR036388">
    <property type="entry name" value="WH-like_DNA-bd_sf"/>
</dbReference>
<dbReference type="EMBL" id="JARVKF010000001">
    <property type="protein sequence ID" value="KAK9426710.1"/>
    <property type="molecule type" value="Genomic_DNA"/>
</dbReference>
<evidence type="ECO:0000256" key="7">
    <source>
        <dbReference type="ARBA" id="ARBA00023029"/>
    </source>
</evidence>
<organism evidence="14 15">
    <name type="scientific">Seiridium unicorne</name>
    <dbReference type="NCBI Taxonomy" id="138068"/>
    <lineage>
        <taxon>Eukaryota</taxon>
        <taxon>Fungi</taxon>
        <taxon>Dikarya</taxon>
        <taxon>Ascomycota</taxon>
        <taxon>Pezizomycotina</taxon>
        <taxon>Sordariomycetes</taxon>
        <taxon>Xylariomycetidae</taxon>
        <taxon>Amphisphaeriales</taxon>
        <taxon>Sporocadaceae</taxon>
        <taxon>Seiridium</taxon>
    </lineage>
</organism>
<dbReference type="SUPFAM" id="SSF56726">
    <property type="entry name" value="DNA topoisomerase IV, alpha subunit"/>
    <property type="match status" value="1"/>
</dbReference>
<evidence type="ECO:0000256" key="4">
    <source>
        <dbReference type="ARBA" id="ARBA00012895"/>
    </source>
</evidence>
<dbReference type="Gene3D" id="1.10.10.10">
    <property type="entry name" value="Winged helix-like DNA-binding domain superfamily/Winged helix DNA-binding domain"/>
    <property type="match status" value="1"/>
</dbReference>
<evidence type="ECO:0000256" key="9">
    <source>
        <dbReference type="ARBA" id="ARBA00023235"/>
    </source>
</evidence>
<dbReference type="Proteomes" id="UP001408356">
    <property type="component" value="Unassembled WGS sequence"/>
</dbReference>
<dbReference type="PANTHER" id="PTHR10848:SF0">
    <property type="entry name" value="MEIOTIC RECOMBINATION PROTEIN SPO11"/>
    <property type="match status" value="1"/>
</dbReference>
<evidence type="ECO:0000259" key="12">
    <source>
        <dbReference type="Pfam" id="PF04406"/>
    </source>
</evidence>
<dbReference type="Pfam" id="PF21180">
    <property type="entry name" value="TOP6A-Spo11_Toprim"/>
    <property type="match status" value="1"/>
</dbReference>
<comment type="catalytic activity">
    <reaction evidence="1 10">
        <text>ATP-dependent breakage, passage and rejoining of double-stranded DNA.</text>
        <dbReference type="EC" id="5.6.2.2"/>
    </reaction>
</comment>
<proteinExistence type="inferred from homology"/>
<dbReference type="PRINTS" id="PR01550">
    <property type="entry name" value="TOP6AFAMILY"/>
</dbReference>
<evidence type="ECO:0000256" key="2">
    <source>
        <dbReference type="ARBA" id="ARBA00001946"/>
    </source>
</evidence>
<accession>A0ABR2VID0</accession>
<evidence type="ECO:0000313" key="15">
    <source>
        <dbReference type="Proteomes" id="UP001408356"/>
    </source>
</evidence>
<keyword evidence="7 10" id="KW-0799">Topoisomerase</keyword>
<dbReference type="InterPro" id="IPR036078">
    <property type="entry name" value="Spo11/TopoVI_A_sf"/>
</dbReference>
<feature type="domain" description="Spo11/DNA topoisomerase VI subunit A N-terminal" evidence="12">
    <location>
        <begin position="106"/>
        <end position="167"/>
    </location>
</feature>
<keyword evidence="6" id="KW-0460">Magnesium</keyword>
<evidence type="ECO:0000313" key="14">
    <source>
        <dbReference type="EMBL" id="KAK9426710.1"/>
    </source>
</evidence>
<evidence type="ECO:0000256" key="8">
    <source>
        <dbReference type="ARBA" id="ARBA00023125"/>
    </source>
</evidence>
<dbReference type="EC" id="5.6.2.2" evidence="4"/>
<feature type="domain" description="Topoisomerase 6 subunit A/Spo11 TOPRIM" evidence="13">
    <location>
        <begin position="207"/>
        <end position="316"/>
    </location>
</feature>
<evidence type="ECO:0000256" key="6">
    <source>
        <dbReference type="ARBA" id="ARBA00022842"/>
    </source>
</evidence>
<reference evidence="14 15" key="1">
    <citation type="journal article" date="2024" name="J. Plant Pathol.">
        <title>Sequence and assembly of the genome of Seiridium unicorne, isolate CBS 538.82, causal agent of cypress canker disease.</title>
        <authorList>
            <person name="Scali E."/>
            <person name="Rocca G.D."/>
            <person name="Danti R."/>
            <person name="Garbelotto M."/>
            <person name="Barberini S."/>
            <person name="Baroncelli R."/>
            <person name="Emiliani G."/>
        </authorList>
    </citation>
    <scope>NUCLEOTIDE SEQUENCE [LARGE SCALE GENOMIC DNA]</scope>
    <source>
        <strain evidence="14 15">BM-138-508</strain>
    </source>
</reference>
<dbReference type="InterPro" id="IPR013049">
    <property type="entry name" value="Spo11/TopoVI_A_N"/>
</dbReference>
<evidence type="ECO:0000259" key="13">
    <source>
        <dbReference type="Pfam" id="PF21180"/>
    </source>
</evidence>
<sequence length="428" mass="46531">MNHDSFSSSSAGKSSSRGSSGPRRQSSMPTAGCSGEEAQVSILVGEDSSQDIASSAVTIVTKIECLLEDIVDALTENRPLAIPLRSRKTGRETLVLYPTASATGARRFTALLLILYHIHEALVSRTIITKRHIFYQDKTLFVTQNYVDQMIDDIAFSFGVSRDALNIVATPKGLVVGGAFQSEPGKLGVTIPQEKELDGVDLSGVQWVLVIEKDATFRNLAAAQYFAASTAGPGLLVTGKGFPDLATRQFLYAIHVQYPHIPIHALVDFDPAGIGIMRTYQHGSQSLRHEKNVTVPGLLWLGVKSNDVFGRAARNRPMPPPARLANIEHQSGQSVPASRRDTGITTQLANVNYKTNSLTDKDRRQAVSLLKALEKQGALEAEGLNLCRELQFMLILNIKFEIQAVDGGGNMAKWLDERLSSVHGRDGI</sequence>
<name>A0ABR2VID0_9PEZI</name>
<dbReference type="PROSITE" id="PS52041">
    <property type="entry name" value="TOPO_IIB"/>
    <property type="match status" value="1"/>
</dbReference>
<evidence type="ECO:0000256" key="11">
    <source>
        <dbReference type="SAM" id="MobiDB-lite"/>
    </source>
</evidence>
<feature type="region of interest" description="Disordered" evidence="11">
    <location>
        <begin position="1"/>
        <end position="33"/>
    </location>
</feature>
<dbReference type="Gene3D" id="3.40.1360.10">
    <property type="match status" value="1"/>
</dbReference>
<comment type="caution">
    <text evidence="14">The sequence shown here is derived from an EMBL/GenBank/DDBJ whole genome shotgun (WGS) entry which is preliminary data.</text>
</comment>
<dbReference type="InterPro" id="IPR034136">
    <property type="entry name" value="TOPRIM_Topo6A/Spo11"/>
</dbReference>
<evidence type="ECO:0000256" key="10">
    <source>
        <dbReference type="PROSITE-ProRule" id="PRU01385"/>
    </source>
</evidence>
<dbReference type="Pfam" id="PF04406">
    <property type="entry name" value="TP6A_N"/>
    <property type="match status" value="1"/>
</dbReference>
<feature type="active site" description="O-(5'-phospho-DNA)-tyrosine intermediate" evidence="10">
    <location>
        <position position="135"/>
    </location>
</feature>
<evidence type="ECO:0000256" key="3">
    <source>
        <dbReference type="ARBA" id="ARBA00006559"/>
    </source>
</evidence>
<comment type="cofactor">
    <cofactor evidence="2">
        <name>Mg(2+)</name>
        <dbReference type="ChEBI" id="CHEBI:18420"/>
    </cofactor>
</comment>
<dbReference type="InterPro" id="IPR002815">
    <property type="entry name" value="Spo11/TopoVI_A"/>
</dbReference>
<keyword evidence="8 10" id="KW-0238">DNA-binding</keyword>
<keyword evidence="9 10" id="KW-0413">Isomerase</keyword>
<evidence type="ECO:0000256" key="5">
    <source>
        <dbReference type="ARBA" id="ARBA00022723"/>
    </source>
</evidence>
<comment type="similarity">
    <text evidence="3 10">Belongs to the TOP6A family.</text>
</comment>
<gene>
    <name evidence="14" type="ORF">SUNI508_00237</name>
</gene>
<dbReference type="CDD" id="cd00223">
    <property type="entry name" value="TOPRIM_TopoIIB_SPO"/>
    <property type="match status" value="1"/>
</dbReference>